<reference evidence="1 2" key="1">
    <citation type="journal article" date="2010" name="PLoS ONE">
        <title>Genome erosion in a nitrogen-fixing vertically transmitted endosymbiotic multicellular cyanobacterium.</title>
        <authorList>
            <person name="Ran L."/>
            <person name="Larsson J."/>
            <person name="Vigil-Stenman T."/>
            <person name="Nylander J.A."/>
            <person name="Ininbergs K."/>
            <person name="Zheng W.W."/>
            <person name="Lapidus A."/>
            <person name="Lowry S."/>
            <person name="Haselkorn R."/>
            <person name="Bergman B."/>
        </authorList>
    </citation>
    <scope>NUCLEOTIDE SEQUENCE [LARGE SCALE GENOMIC DNA]</scope>
    <source>
        <strain evidence="1 2">0708</strain>
    </source>
</reference>
<dbReference type="Proteomes" id="UP000001511">
    <property type="component" value="Chromosome"/>
</dbReference>
<dbReference type="KEGG" id="naz:Aazo_1721"/>
<name>D7E571_NOSA0</name>
<dbReference type="EMBL" id="CP002059">
    <property type="protein sequence ID" value="ADI63868.1"/>
    <property type="molecule type" value="Genomic_DNA"/>
</dbReference>
<keyword evidence="2" id="KW-1185">Reference proteome</keyword>
<dbReference type="STRING" id="551115.Aazo_1721"/>
<dbReference type="AlphaFoldDB" id="D7E571"/>
<gene>
    <name evidence="1" type="ordered locus">Aazo_1721</name>
</gene>
<protein>
    <submittedName>
        <fullName evidence="1">Uncharacterized protein</fullName>
    </submittedName>
</protein>
<dbReference type="RefSeq" id="WP_013190886.1">
    <property type="nucleotide sequence ID" value="NC_014248.1"/>
</dbReference>
<evidence type="ECO:0000313" key="2">
    <source>
        <dbReference type="Proteomes" id="UP000001511"/>
    </source>
</evidence>
<dbReference type="HOGENOM" id="CLU_2207300_0_0_3"/>
<proteinExistence type="predicted"/>
<dbReference type="eggNOG" id="ENOG503095T">
    <property type="taxonomic scope" value="Bacteria"/>
</dbReference>
<organism evidence="1 2">
    <name type="scientific">Nostoc azollae (strain 0708)</name>
    <name type="common">Anabaena azollae (strain 0708)</name>
    <dbReference type="NCBI Taxonomy" id="551115"/>
    <lineage>
        <taxon>Bacteria</taxon>
        <taxon>Bacillati</taxon>
        <taxon>Cyanobacteriota</taxon>
        <taxon>Cyanophyceae</taxon>
        <taxon>Nostocales</taxon>
        <taxon>Nostocaceae</taxon>
        <taxon>Trichormus</taxon>
    </lineage>
</organism>
<dbReference type="OrthoDB" id="466921at2"/>
<sequence>MMAITEIVQQALTTGYLSVMAQNQLRKLLQTNYDSEDLDALIILHRSIVAGEVKKESLGQKNYRSVKHKDASSNIKLAYQVAAEMAFAAALALTMSHNPHDRPSVGA</sequence>
<accession>D7E571</accession>
<evidence type="ECO:0000313" key="1">
    <source>
        <dbReference type="EMBL" id="ADI63868.1"/>
    </source>
</evidence>